<dbReference type="InterPro" id="IPR000060">
    <property type="entry name" value="BCCT_transptr"/>
</dbReference>
<feature type="transmembrane region" description="Helical" evidence="8">
    <location>
        <begin position="51"/>
        <end position="69"/>
    </location>
</feature>
<feature type="transmembrane region" description="Helical" evidence="8">
    <location>
        <begin position="317"/>
        <end position="335"/>
    </location>
</feature>
<dbReference type="EMBL" id="JBHLVO010000042">
    <property type="protein sequence ID" value="MFC0274664.1"/>
    <property type="molecule type" value="Genomic_DNA"/>
</dbReference>
<evidence type="ECO:0000256" key="4">
    <source>
        <dbReference type="ARBA" id="ARBA00022475"/>
    </source>
</evidence>
<feature type="transmembrane region" description="Helical" evidence="8">
    <location>
        <begin position="187"/>
        <end position="207"/>
    </location>
</feature>
<dbReference type="RefSeq" id="WP_378939197.1">
    <property type="nucleotide sequence ID" value="NZ_JBHLVO010000042.1"/>
</dbReference>
<feature type="transmembrane region" description="Helical" evidence="8">
    <location>
        <begin position="143"/>
        <end position="161"/>
    </location>
</feature>
<evidence type="ECO:0000256" key="7">
    <source>
        <dbReference type="ARBA" id="ARBA00023136"/>
    </source>
</evidence>
<dbReference type="InterPro" id="IPR018093">
    <property type="entry name" value="BCCT_CS"/>
</dbReference>
<feature type="transmembrane region" description="Helical" evidence="8">
    <location>
        <begin position="7"/>
        <end position="24"/>
    </location>
</feature>
<feature type="transmembrane region" description="Helical" evidence="8">
    <location>
        <begin position="255"/>
        <end position="274"/>
    </location>
</feature>
<keyword evidence="7 8" id="KW-0472">Membrane</keyword>
<dbReference type="PROSITE" id="PS01303">
    <property type="entry name" value="BCCT"/>
    <property type="match status" value="1"/>
</dbReference>
<sequence>MKKFTPVFILSVIVTTLFILWGLIPESVLPNGNLATVTTAIQGFIIEKFGWFYLLSATFFLIFSVGLIFSRYGNIKLGKDDDEPQYSYLTWFAMLFSAGMGIGLVFWGVSEPLFHYSSPPTGDGLTDQAARNALRYSFFHWGFHPWAIYSVIALSLAYFTFRKEQNGVISNILRPILGDRVDGKTGVLINFVAVFATVFGVATSLGFGAAQISAGISYLFDGVENNFTTQLIIILVVTVLFMLSAQTGLNKGIKYLSNLNVILAISLMLFLLFAGPTNFIMDFFTTTLGSYLQNLPSMSFKMMPFEQDNTWIQDWTIFYWAWWISWAPFVGTFIARISRGRTIREFTIGVLAVPTVFGALWFSVFGGSAIFLDHVQGISLVDIVNEQGTEVALFAMLEQFPFGTVMSILAILLISSFFITSADSATFVLGMQTTNGMLNPPGSIKFIWGIIQSSAAAILLWAGGLAALQTASIIAALPFAIIMILMAFSLLKSLREEKVIKYKGVAKESTKE</sequence>
<dbReference type="NCBIfam" id="TIGR00842">
    <property type="entry name" value="bcct"/>
    <property type="match status" value="1"/>
</dbReference>
<comment type="similarity">
    <text evidence="2">Belongs to the BCCT transporter (TC 2.A.15) family.</text>
</comment>
<gene>
    <name evidence="9" type="ORF">ACFFIX_25390</name>
</gene>
<protein>
    <submittedName>
        <fullName evidence="9">BCCT family transporter</fullName>
    </submittedName>
</protein>
<keyword evidence="4" id="KW-1003">Cell membrane</keyword>
<dbReference type="Proteomes" id="UP001589854">
    <property type="component" value="Unassembled WGS sequence"/>
</dbReference>
<accession>A0ABV6GM43</accession>
<evidence type="ECO:0000256" key="8">
    <source>
        <dbReference type="SAM" id="Phobius"/>
    </source>
</evidence>
<dbReference type="PANTHER" id="PTHR30047:SF7">
    <property type="entry name" value="HIGH-AFFINITY CHOLINE TRANSPORT PROTEIN"/>
    <property type="match status" value="1"/>
</dbReference>
<name>A0ABV6GM43_9BACI</name>
<comment type="subcellular location">
    <subcellularLocation>
        <location evidence="1">Cell membrane</location>
        <topology evidence="1">Multi-pass membrane protein</topology>
    </subcellularLocation>
</comment>
<feature type="transmembrane region" description="Helical" evidence="8">
    <location>
        <begin position="402"/>
        <end position="425"/>
    </location>
</feature>
<dbReference type="PANTHER" id="PTHR30047">
    <property type="entry name" value="HIGH-AFFINITY CHOLINE TRANSPORT PROTEIN-RELATED"/>
    <property type="match status" value="1"/>
</dbReference>
<evidence type="ECO:0000256" key="2">
    <source>
        <dbReference type="ARBA" id="ARBA00005658"/>
    </source>
</evidence>
<feature type="transmembrane region" description="Helical" evidence="8">
    <location>
        <begin position="347"/>
        <end position="372"/>
    </location>
</feature>
<feature type="transmembrane region" description="Helical" evidence="8">
    <location>
        <begin position="89"/>
        <end position="109"/>
    </location>
</feature>
<keyword evidence="5 8" id="KW-0812">Transmembrane</keyword>
<evidence type="ECO:0000313" key="10">
    <source>
        <dbReference type="Proteomes" id="UP001589854"/>
    </source>
</evidence>
<organism evidence="9 10">
    <name type="scientific">Metabacillus herbersteinensis</name>
    <dbReference type="NCBI Taxonomy" id="283816"/>
    <lineage>
        <taxon>Bacteria</taxon>
        <taxon>Bacillati</taxon>
        <taxon>Bacillota</taxon>
        <taxon>Bacilli</taxon>
        <taxon>Bacillales</taxon>
        <taxon>Bacillaceae</taxon>
        <taxon>Metabacillus</taxon>
    </lineage>
</organism>
<comment type="caution">
    <text evidence="9">The sequence shown here is derived from an EMBL/GenBank/DDBJ whole genome shotgun (WGS) entry which is preliminary data.</text>
</comment>
<reference evidence="9 10" key="1">
    <citation type="submission" date="2024-09" db="EMBL/GenBank/DDBJ databases">
        <authorList>
            <person name="Sun Q."/>
            <person name="Mori K."/>
        </authorList>
    </citation>
    <scope>NUCLEOTIDE SEQUENCE [LARGE SCALE GENOMIC DNA]</scope>
    <source>
        <strain evidence="9 10">CCM 7228</strain>
    </source>
</reference>
<feature type="transmembrane region" description="Helical" evidence="8">
    <location>
        <begin position="446"/>
        <end position="467"/>
    </location>
</feature>
<feature type="transmembrane region" description="Helical" evidence="8">
    <location>
        <begin position="227"/>
        <end position="243"/>
    </location>
</feature>
<proteinExistence type="inferred from homology"/>
<keyword evidence="3" id="KW-0813">Transport</keyword>
<evidence type="ECO:0000256" key="1">
    <source>
        <dbReference type="ARBA" id="ARBA00004651"/>
    </source>
</evidence>
<evidence type="ECO:0000256" key="3">
    <source>
        <dbReference type="ARBA" id="ARBA00022448"/>
    </source>
</evidence>
<evidence type="ECO:0000313" key="9">
    <source>
        <dbReference type="EMBL" id="MFC0274664.1"/>
    </source>
</evidence>
<dbReference type="Pfam" id="PF02028">
    <property type="entry name" value="BCCT"/>
    <property type="match status" value="1"/>
</dbReference>
<keyword evidence="6 8" id="KW-1133">Transmembrane helix</keyword>
<evidence type="ECO:0000256" key="5">
    <source>
        <dbReference type="ARBA" id="ARBA00022692"/>
    </source>
</evidence>
<keyword evidence="10" id="KW-1185">Reference proteome</keyword>
<evidence type="ECO:0000256" key="6">
    <source>
        <dbReference type="ARBA" id="ARBA00022989"/>
    </source>
</evidence>
<feature type="transmembrane region" description="Helical" evidence="8">
    <location>
        <begin position="473"/>
        <end position="491"/>
    </location>
</feature>